<dbReference type="AlphaFoldDB" id="A0A0E0F4R3"/>
<sequence>MFIMLAMLGALVNSTIAMQIQKGKPTTLSSEQRRDISTKQGEEIKQEKKEAYATIITSPWMKMDALTPPCFLVSTGLPLQSTSPDELPINHLSLSLSLNSETILAT</sequence>
<evidence type="ECO:0000256" key="1">
    <source>
        <dbReference type="SAM" id="MobiDB-lite"/>
    </source>
</evidence>
<accession>A0A0E0F4R3</accession>
<organism evidence="3">
    <name type="scientific">Oryza meridionalis</name>
    <dbReference type="NCBI Taxonomy" id="40149"/>
    <lineage>
        <taxon>Eukaryota</taxon>
        <taxon>Viridiplantae</taxon>
        <taxon>Streptophyta</taxon>
        <taxon>Embryophyta</taxon>
        <taxon>Tracheophyta</taxon>
        <taxon>Spermatophyta</taxon>
        <taxon>Magnoliopsida</taxon>
        <taxon>Liliopsida</taxon>
        <taxon>Poales</taxon>
        <taxon>Poaceae</taxon>
        <taxon>BOP clade</taxon>
        <taxon>Oryzoideae</taxon>
        <taxon>Oryzeae</taxon>
        <taxon>Oryzinae</taxon>
        <taxon>Oryza</taxon>
    </lineage>
</organism>
<evidence type="ECO:0000256" key="2">
    <source>
        <dbReference type="SAM" id="SignalP"/>
    </source>
</evidence>
<dbReference type="EnsemblPlants" id="OMERI11G08560.1">
    <property type="protein sequence ID" value="OMERI11G08560.1"/>
    <property type="gene ID" value="OMERI11G08560"/>
</dbReference>
<evidence type="ECO:0008006" key="5">
    <source>
        <dbReference type="Google" id="ProtNLM"/>
    </source>
</evidence>
<name>A0A0E0F4R3_9ORYZ</name>
<dbReference type="Gramene" id="OMERI11G08560.1">
    <property type="protein sequence ID" value="OMERI11G08560.1"/>
    <property type="gene ID" value="OMERI11G08560"/>
</dbReference>
<evidence type="ECO:0000313" key="4">
    <source>
        <dbReference type="Proteomes" id="UP000008021"/>
    </source>
</evidence>
<reference evidence="3" key="1">
    <citation type="submission" date="2015-04" db="UniProtKB">
        <authorList>
            <consortium name="EnsemblPlants"/>
        </authorList>
    </citation>
    <scope>IDENTIFICATION</scope>
</reference>
<reference evidence="3" key="2">
    <citation type="submission" date="2018-05" db="EMBL/GenBank/DDBJ databases">
        <title>OmerRS3 (Oryza meridionalis Reference Sequence Version 3).</title>
        <authorList>
            <person name="Zhang J."/>
            <person name="Kudrna D."/>
            <person name="Lee S."/>
            <person name="Talag J."/>
            <person name="Welchert J."/>
            <person name="Wing R.A."/>
        </authorList>
    </citation>
    <scope>NUCLEOTIDE SEQUENCE [LARGE SCALE GENOMIC DNA]</scope>
    <source>
        <strain evidence="3">cv. OR44</strain>
    </source>
</reference>
<evidence type="ECO:0000313" key="3">
    <source>
        <dbReference type="EnsemblPlants" id="OMERI11G08560.1"/>
    </source>
</evidence>
<dbReference type="Proteomes" id="UP000008021">
    <property type="component" value="Chromosome 11"/>
</dbReference>
<feature type="signal peptide" evidence="2">
    <location>
        <begin position="1"/>
        <end position="17"/>
    </location>
</feature>
<feature type="compositionally biased region" description="Basic and acidic residues" evidence="1">
    <location>
        <begin position="31"/>
        <end position="44"/>
    </location>
</feature>
<feature type="chain" id="PRO_5002358659" description="Secreted protein" evidence="2">
    <location>
        <begin position="18"/>
        <end position="106"/>
    </location>
</feature>
<feature type="region of interest" description="Disordered" evidence="1">
    <location>
        <begin position="23"/>
        <end position="44"/>
    </location>
</feature>
<keyword evidence="2" id="KW-0732">Signal</keyword>
<keyword evidence="4" id="KW-1185">Reference proteome</keyword>
<dbReference type="HOGENOM" id="CLU_2227446_0_0_1"/>
<proteinExistence type="predicted"/>
<protein>
    <recommendedName>
        <fullName evidence="5">Secreted protein</fullName>
    </recommendedName>
</protein>